<keyword evidence="2" id="KW-1133">Transmembrane helix</keyword>
<evidence type="ECO:0000313" key="4">
    <source>
        <dbReference type="Proteomes" id="UP000006054"/>
    </source>
</evidence>
<evidence type="ECO:0000313" key="3">
    <source>
        <dbReference type="EMBL" id="AFM05002.1"/>
    </source>
</evidence>
<feature type="transmembrane region" description="Helical" evidence="2">
    <location>
        <begin position="51"/>
        <end position="75"/>
    </location>
</feature>
<feature type="transmembrane region" description="Helical" evidence="2">
    <location>
        <begin position="117"/>
        <end position="138"/>
    </location>
</feature>
<keyword evidence="2" id="KW-0812">Transmembrane</keyword>
<keyword evidence="2" id="KW-0472">Membrane</keyword>
<dbReference type="HOGENOM" id="CLU_1737849_0_0_10"/>
<dbReference type="RefSeq" id="WP_014798439.1">
    <property type="nucleotide sequence ID" value="NC_018018.1"/>
</dbReference>
<evidence type="ECO:0000256" key="2">
    <source>
        <dbReference type="SAM" id="Phobius"/>
    </source>
</evidence>
<dbReference type="AlphaFoldDB" id="I4AM17"/>
<accession>I4AM17</accession>
<keyword evidence="4" id="KW-1185">Reference proteome</keyword>
<organism evidence="3 4">
    <name type="scientific">Bernardetia litoralis (strain ATCC 23117 / DSM 6794 / NBRC 15988 / NCIMB 1366 / Fx l1 / Sio-4)</name>
    <name type="common">Flexibacter litoralis</name>
    <dbReference type="NCBI Taxonomy" id="880071"/>
    <lineage>
        <taxon>Bacteria</taxon>
        <taxon>Pseudomonadati</taxon>
        <taxon>Bacteroidota</taxon>
        <taxon>Cytophagia</taxon>
        <taxon>Cytophagales</taxon>
        <taxon>Bernardetiaceae</taxon>
        <taxon>Bernardetia</taxon>
    </lineage>
</organism>
<feature type="region of interest" description="Disordered" evidence="1">
    <location>
        <begin position="1"/>
        <end position="24"/>
    </location>
</feature>
<protein>
    <submittedName>
        <fullName evidence="3">Uncharacterized protein</fullName>
    </submittedName>
</protein>
<dbReference type="KEGG" id="fli:Fleli_2641"/>
<dbReference type="Proteomes" id="UP000006054">
    <property type="component" value="Chromosome"/>
</dbReference>
<sequence>MTTYQANQEDTSYTSMNRDSKFESQKEVQRKLNNIKSNEIESRPTEQVPTFIMRVMLTSMVAFLVAVGLETFVLHTNNLEINLARRIIILSIASSLLGGVLGMITGFVYVMKKEFNFKNAMTIMGVMLIILMVGIAILGDNPILSQYMTN</sequence>
<dbReference type="EMBL" id="CP003345">
    <property type="protein sequence ID" value="AFM05002.1"/>
    <property type="molecule type" value="Genomic_DNA"/>
</dbReference>
<reference evidence="4" key="1">
    <citation type="submission" date="2012-06" db="EMBL/GenBank/DDBJ databases">
        <title>The complete genome of Flexibacter litoralis DSM 6794.</title>
        <authorList>
            <person name="Lucas S."/>
            <person name="Copeland A."/>
            <person name="Lapidus A."/>
            <person name="Glavina del Rio T."/>
            <person name="Dalin E."/>
            <person name="Tice H."/>
            <person name="Bruce D."/>
            <person name="Goodwin L."/>
            <person name="Pitluck S."/>
            <person name="Peters L."/>
            <person name="Ovchinnikova G."/>
            <person name="Lu M."/>
            <person name="Kyrpides N."/>
            <person name="Mavromatis K."/>
            <person name="Ivanova N."/>
            <person name="Brettin T."/>
            <person name="Detter J.C."/>
            <person name="Han C."/>
            <person name="Larimer F."/>
            <person name="Land M."/>
            <person name="Hauser L."/>
            <person name="Markowitz V."/>
            <person name="Cheng J.-F."/>
            <person name="Hugenholtz P."/>
            <person name="Woyke T."/>
            <person name="Wu D."/>
            <person name="Spring S."/>
            <person name="Lang E."/>
            <person name="Kopitz M."/>
            <person name="Brambilla E."/>
            <person name="Klenk H.-P."/>
            <person name="Eisen J.A."/>
        </authorList>
    </citation>
    <scope>NUCLEOTIDE SEQUENCE [LARGE SCALE GENOMIC DNA]</scope>
    <source>
        <strain evidence="4">ATCC 23117 / DSM 6794 / NBRC 15988 / NCIMB 1366 / Sio-4</strain>
    </source>
</reference>
<feature type="compositionally biased region" description="Polar residues" evidence="1">
    <location>
        <begin position="1"/>
        <end position="17"/>
    </location>
</feature>
<evidence type="ECO:0000256" key="1">
    <source>
        <dbReference type="SAM" id="MobiDB-lite"/>
    </source>
</evidence>
<name>I4AM17_BERLS</name>
<proteinExistence type="predicted"/>
<feature type="transmembrane region" description="Helical" evidence="2">
    <location>
        <begin position="87"/>
        <end position="111"/>
    </location>
</feature>
<gene>
    <name evidence="3" type="ordered locus">Fleli_2641</name>
</gene>